<keyword evidence="7" id="KW-0961">Cell wall biogenesis/degradation</keyword>
<dbReference type="SUPFAM" id="SSF53623">
    <property type="entry name" value="MurD-like peptide ligases, catalytic domain"/>
    <property type="match status" value="1"/>
</dbReference>
<protein>
    <recommendedName>
        <fullName evidence="7 8">Multifunctional fusion protein</fullName>
    </recommendedName>
    <domain>
        <recommendedName>
            <fullName evidence="7">UDP-N-acetylmuramoylalanine--D-glutamate ligase</fullName>
            <ecNumber evidence="7">6.3.2.9</ecNumber>
        </recommendedName>
        <alternativeName>
            <fullName evidence="7">D-glutamic acid-adding enzyme</fullName>
        </alternativeName>
        <alternativeName>
            <fullName evidence="7">UDP-N-acetylmuramoyl-L-alanyl-D-glutamate synthetase</fullName>
        </alternativeName>
    </domain>
    <domain>
        <recommendedName>
            <fullName evidence="8">UDP-N-acetyl-alpha-D-muramoyl-L-alanyl-L-glutamate epimerase</fullName>
            <ecNumber evidence="8">5.1.1.23</ecNumber>
        </recommendedName>
        <alternativeName>
            <fullName evidence="8">UDP-MurNAc-L-Ala-L-Glu epimerase</fullName>
        </alternativeName>
    </domain>
</protein>
<evidence type="ECO:0000256" key="5">
    <source>
        <dbReference type="ARBA" id="ARBA00022741"/>
    </source>
</evidence>
<dbReference type="InterPro" id="IPR043689">
    <property type="entry name" value="MurL"/>
</dbReference>
<keyword evidence="3 7" id="KW-0963">Cytoplasm</keyword>
<keyword evidence="6 7" id="KW-0067">ATP-binding</keyword>
<keyword evidence="8" id="KW-0413">Isomerase</keyword>
<dbReference type="UniPathway" id="UPA00219"/>
<dbReference type="Gene3D" id="3.90.190.20">
    <property type="entry name" value="Mur ligase, C-terminal domain"/>
    <property type="match status" value="1"/>
</dbReference>
<dbReference type="InterPro" id="IPR058740">
    <property type="entry name" value="MurL_N"/>
</dbReference>
<organism evidence="12 13">
    <name type="scientific">Candidatus Kaiserbacteria bacterium RIFCSPLOWO2_01_FULL_53_17</name>
    <dbReference type="NCBI Taxonomy" id="1798511"/>
    <lineage>
        <taxon>Bacteria</taxon>
        <taxon>Candidatus Kaiseribacteriota</taxon>
    </lineage>
</organism>
<dbReference type="GO" id="GO:0009252">
    <property type="term" value="P:peptidoglycan biosynthetic process"/>
    <property type="evidence" value="ECO:0007669"/>
    <property type="project" value="UniProtKB-UniRule"/>
</dbReference>
<dbReference type="AlphaFoldDB" id="A0A1F6EHR8"/>
<comment type="similarity">
    <text evidence="7">Belongs to the MurCDEF family.</text>
</comment>
<dbReference type="EC" id="5.1.1.23" evidence="8"/>
<dbReference type="InterPro" id="IPR036565">
    <property type="entry name" value="Mur-like_cat_sf"/>
</dbReference>
<feature type="domain" description="MurL C-terminal" evidence="10">
    <location>
        <begin position="306"/>
        <end position="416"/>
    </location>
</feature>
<dbReference type="Pfam" id="PF26299">
    <property type="entry name" value="MurL_N"/>
    <property type="match status" value="1"/>
</dbReference>
<evidence type="ECO:0000256" key="6">
    <source>
        <dbReference type="ARBA" id="ARBA00022840"/>
    </source>
</evidence>
<reference evidence="12 13" key="1">
    <citation type="journal article" date="2016" name="Nat. Commun.">
        <title>Thousands of microbial genomes shed light on interconnected biogeochemical processes in an aquifer system.</title>
        <authorList>
            <person name="Anantharaman K."/>
            <person name="Brown C.T."/>
            <person name="Hug L.A."/>
            <person name="Sharon I."/>
            <person name="Castelle C.J."/>
            <person name="Probst A.J."/>
            <person name="Thomas B.C."/>
            <person name="Singh A."/>
            <person name="Wilkins M.J."/>
            <person name="Karaoz U."/>
            <person name="Brodie E.L."/>
            <person name="Williams K.H."/>
            <person name="Hubbard S.S."/>
            <person name="Banfield J.F."/>
        </authorList>
    </citation>
    <scope>NUCLEOTIDE SEQUENCE [LARGE SCALE GENOMIC DNA]</scope>
</reference>
<comment type="pathway">
    <text evidence="2 7">Cell wall biogenesis; peptidoglycan biosynthesis.</text>
</comment>
<dbReference type="GO" id="GO:0005737">
    <property type="term" value="C:cytoplasm"/>
    <property type="evidence" value="ECO:0007669"/>
    <property type="project" value="UniProtKB-SubCell"/>
</dbReference>
<dbReference type="GO" id="GO:0016855">
    <property type="term" value="F:racemase and epimerase activity, acting on amino acids and derivatives"/>
    <property type="evidence" value="ECO:0007669"/>
    <property type="project" value="UniProtKB-UniRule"/>
</dbReference>
<keyword evidence="5 7" id="KW-0547">Nucleotide-binding</keyword>
<keyword evidence="7" id="KW-0573">Peptidoglycan synthesis</keyword>
<proteinExistence type="inferred from homology"/>
<dbReference type="HAMAP" id="MF_00639">
    <property type="entry name" value="MurD"/>
    <property type="match status" value="1"/>
</dbReference>
<evidence type="ECO:0000259" key="9">
    <source>
        <dbReference type="Pfam" id="PF08245"/>
    </source>
</evidence>
<dbReference type="GO" id="GO:0008360">
    <property type="term" value="P:regulation of cell shape"/>
    <property type="evidence" value="ECO:0007669"/>
    <property type="project" value="UniProtKB-KW"/>
</dbReference>
<comment type="caution">
    <text evidence="12">The sequence shown here is derived from an EMBL/GenBank/DDBJ whole genome shotgun (WGS) entry which is preliminary data.</text>
</comment>
<dbReference type="GO" id="GO:0051301">
    <property type="term" value="P:cell division"/>
    <property type="evidence" value="ECO:0007669"/>
    <property type="project" value="UniProtKB-KW"/>
</dbReference>
<dbReference type="InterPro" id="IPR014729">
    <property type="entry name" value="Rossmann-like_a/b/a_fold"/>
</dbReference>
<evidence type="ECO:0000313" key="13">
    <source>
        <dbReference type="Proteomes" id="UP000177306"/>
    </source>
</evidence>
<dbReference type="PANTHER" id="PTHR43692:SF1">
    <property type="entry name" value="UDP-N-ACETYLMURAMOYLALANINE--D-GLUTAMATE LIGASE"/>
    <property type="match status" value="1"/>
</dbReference>
<comment type="catalytic activity">
    <reaction evidence="8">
        <text>UDP-N-acetyl-alpha-D-muramoyl-L-alanyl-L-glutamate + ATP + H2O = UDP-N-acetyl-alpha-D-muramoyl-L-alanyl-D-glutamate + AMP + diphosphate + H(+)</text>
        <dbReference type="Rhea" id="RHEA:58812"/>
        <dbReference type="ChEBI" id="CHEBI:15377"/>
        <dbReference type="ChEBI" id="CHEBI:15378"/>
        <dbReference type="ChEBI" id="CHEBI:30616"/>
        <dbReference type="ChEBI" id="CHEBI:33019"/>
        <dbReference type="ChEBI" id="CHEBI:83900"/>
        <dbReference type="ChEBI" id="CHEBI:142725"/>
        <dbReference type="ChEBI" id="CHEBI:456215"/>
        <dbReference type="EC" id="5.1.1.23"/>
    </reaction>
</comment>
<dbReference type="PANTHER" id="PTHR43692">
    <property type="entry name" value="UDP-N-ACETYLMURAMOYLALANINE--D-GLUTAMATE LIGASE"/>
    <property type="match status" value="1"/>
</dbReference>
<name>A0A1F6EHR8_9BACT</name>
<accession>A0A1F6EHR8</accession>
<evidence type="ECO:0000259" key="10">
    <source>
        <dbReference type="Pfam" id="PF26298"/>
    </source>
</evidence>
<comment type="similarity">
    <text evidence="8">Belongs to the MurL family.</text>
</comment>
<keyword evidence="7" id="KW-0131">Cell cycle</keyword>
<evidence type="ECO:0000256" key="7">
    <source>
        <dbReference type="HAMAP-Rule" id="MF_00639"/>
    </source>
</evidence>
<dbReference type="Pfam" id="PF08245">
    <property type="entry name" value="Mur_ligase_M"/>
    <property type="match status" value="1"/>
</dbReference>
<dbReference type="NCBIfam" id="TIGR01087">
    <property type="entry name" value="murD"/>
    <property type="match status" value="1"/>
</dbReference>
<evidence type="ECO:0000313" key="12">
    <source>
        <dbReference type="EMBL" id="OGG73200.1"/>
    </source>
</evidence>
<dbReference type="EMBL" id="MFLY01000006">
    <property type="protein sequence ID" value="OGG73200.1"/>
    <property type="molecule type" value="Genomic_DNA"/>
</dbReference>
<comment type="subcellular location">
    <subcellularLocation>
        <location evidence="1 7">Cytoplasm</location>
    </subcellularLocation>
</comment>
<dbReference type="Pfam" id="PF26298">
    <property type="entry name" value="MurL_epimerase_C"/>
    <property type="match status" value="1"/>
</dbReference>
<evidence type="ECO:0000259" key="11">
    <source>
        <dbReference type="Pfam" id="PF26299"/>
    </source>
</evidence>
<dbReference type="EC" id="6.3.2.9" evidence="7"/>
<keyword evidence="7" id="KW-0132">Cell division</keyword>
<dbReference type="SUPFAM" id="SSF53244">
    <property type="entry name" value="MurD-like peptide ligases, peptide-binding domain"/>
    <property type="match status" value="1"/>
</dbReference>
<keyword evidence="7" id="KW-0133">Cell shape</keyword>
<feature type="domain" description="MurL N-terminal" evidence="11">
    <location>
        <begin position="4"/>
        <end position="284"/>
    </location>
</feature>
<dbReference type="GO" id="GO:0005524">
    <property type="term" value="F:ATP binding"/>
    <property type="evidence" value="ECO:0007669"/>
    <property type="project" value="UniProtKB-UniRule"/>
</dbReference>
<dbReference type="HAMAP" id="MF_02209">
    <property type="entry name" value="MurL"/>
    <property type="match status" value="1"/>
</dbReference>
<dbReference type="GO" id="GO:0008764">
    <property type="term" value="F:UDP-N-acetylmuramoylalanine-D-glutamate ligase activity"/>
    <property type="evidence" value="ECO:0007669"/>
    <property type="project" value="UniProtKB-UniRule"/>
</dbReference>
<dbReference type="SUPFAM" id="SSF52402">
    <property type="entry name" value="Adenine nucleotide alpha hydrolases-like"/>
    <property type="match status" value="1"/>
</dbReference>
<dbReference type="GO" id="GO:0071555">
    <property type="term" value="P:cell wall organization"/>
    <property type="evidence" value="ECO:0007669"/>
    <property type="project" value="UniProtKB-KW"/>
</dbReference>
<comment type="function">
    <text evidence="8">Cell wall formation. Catalyzes epimerization of the terminal L-glutamate in UDP-N-acetyl-alpha-D-muramoyl-L-alanyl-L-glutamate.</text>
</comment>
<dbReference type="InterPro" id="IPR005762">
    <property type="entry name" value="MurD"/>
</dbReference>
<evidence type="ECO:0000256" key="3">
    <source>
        <dbReference type="ARBA" id="ARBA00022490"/>
    </source>
</evidence>
<feature type="binding site" evidence="7">
    <location>
        <begin position="524"/>
        <end position="530"/>
    </location>
    <ligand>
        <name>ATP</name>
        <dbReference type="ChEBI" id="CHEBI:30616"/>
    </ligand>
</feature>
<dbReference type="InterPro" id="IPR013221">
    <property type="entry name" value="Mur_ligase_cen"/>
</dbReference>
<feature type="domain" description="Mur ligase central" evidence="9">
    <location>
        <begin position="522"/>
        <end position="646"/>
    </location>
</feature>
<dbReference type="Proteomes" id="UP000177306">
    <property type="component" value="Unassembled WGS sequence"/>
</dbReference>
<evidence type="ECO:0000256" key="1">
    <source>
        <dbReference type="ARBA" id="ARBA00004496"/>
    </source>
</evidence>
<sequence length="832" mass="92954">MPRKAVYFTYTSRAFFPDEKKAVFGYEIGFEEGEPLVCSETIVLSEIPMVGDLPQDVIETILDDLHIMLGISYYKLYCPPEIRISRKLSAPQARFWETVYRKGLGEFAFRNDLDVRGITFPITVNTTSPAYSLVRKERALVGIGGGKDSVAALELLKERGYARDGFIVETHVPQDIAANVAREAGVDTTVFRRILDSVLFDTSPGAYSGHIPVSAIYAFLGLFAAVLYDYKYVIVGNEHSSNFGNIEYLGEIVNHQWSKSAEFEKLFQDYVREYITDSVTYFSLLRPFHEIRIAEIFAKYPRYFPVISSCNRRFRIDSAERPKGNWCGECAKCAFVFLMLAPFIEKTELITMFGKDLLDDEKLVPMYRDLLGFGALKPFDCVGTLEEAHVALFLVREKWADAHIVKEFIGRITPSEKEVQNVFSVAQALTVPTFFRFCGMKNALILGYGREGKASEVWLKAMLPNLMIDTADAASDAQYLDKQDEYDIVIKTPGIPKEKVRAQYVTATNLFFANFKGATIGITGSKGKSTTTSLVHAILSEAGKPARLAGNIGVPMLELASAPPETIAVLELSSYQLDDIEFSPHIAVITNLFPDHMNYHGDEEKYYDAKRNILRFQQTGDIFIFNPAVPQLQEWAKGSRAEAVSFLEKLPFTADAVPLLGEHNLANVRAATTIARRLGVSDSAIESAVRKFEGLPHRLEFVGEYRGITFFDDAISTTPESTIAALRAVPNVKTIFLGGQDRGYDFSALELEIRKLGIKNIVLFPDSGPKMFLNREGLNILETRDMQEAVAFAYANTPKGSACLLSTASPSYSVWKNFEEKGDIFQNAVRTP</sequence>
<dbReference type="InterPro" id="IPR058741">
    <property type="entry name" value="MurL_C"/>
</dbReference>
<dbReference type="Gene3D" id="3.40.1190.10">
    <property type="entry name" value="Mur-like, catalytic domain"/>
    <property type="match status" value="1"/>
</dbReference>
<gene>
    <name evidence="7" type="primary">murD</name>
    <name evidence="8" type="synonym">murL</name>
    <name evidence="12" type="ORF">A3A38_01765</name>
</gene>
<keyword evidence="4 7" id="KW-0436">Ligase</keyword>
<dbReference type="Gene3D" id="3.40.50.620">
    <property type="entry name" value="HUPs"/>
    <property type="match status" value="1"/>
</dbReference>
<dbReference type="InterPro" id="IPR036615">
    <property type="entry name" value="Mur_ligase_C_dom_sf"/>
</dbReference>
<evidence type="ECO:0000256" key="2">
    <source>
        <dbReference type="ARBA" id="ARBA00004752"/>
    </source>
</evidence>
<evidence type="ECO:0000256" key="8">
    <source>
        <dbReference type="HAMAP-Rule" id="MF_02209"/>
    </source>
</evidence>
<comment type="catalytic activity">
    <reaction evidence="7">
        <text>UDP-N-acetyl-alpha-D-muramoyl-L-alanine + D-glutamate + ATP = UDP-N-acetyl-alpha-D-muramoyl-L-alanyl-D-glutamate + ADP + phosphate + H(+)</text>
        <dbReference type="Rhea" id="RHEA:16429"/>
        <dbReference type="ChEBI" id="CHEBI:15378"/>
        <dbReference type="ChEBI" id="CHEBI:29986"/>
        <dbReference type="ChEBI" id="CHEBI:30616"/>
        <dbReference type="ChEBI" id="CHEBI:43474"/>
        <dbReference type="ChEBI" id="CHEBI:83898"/>
        <dbReference type="ChEBI" id="CHEBI:83900"/>
        <dbReference type="ChEBI" id="CHEBI:456216"/>
        <dbReference type="EC" id="6.3.2.9"/>
    </reaction>
</comment>
<evidence type="ECO:0000256" key="4">
    <source>
        <dbReference type="ARBA" id="ARBA00022598"/>
    </source>
</evidence>
<comment type="function">
    <text evidence="7">Cell wall formation. Catalyzes the addition of glutamate to the nucleotide precursor UDP-N-acetylmuramoyl-L-alanine (UMA).</text>
</comment>